<accession>A0A811ZPH7</accession>
<comment type="caution">
    <text evidence="1">The sequence shown here is derived from an EMBL/GenBank/DDBJ whole genome shotgun (WGS) entry which is preliminary data.</text>
</comment>
<organism evidence="1 2">
    <name type="scientific">Nyctereutes procyonoides</name>
    <name type="common">Raccoon dog</name>
    <name type="synonym">Canis procyonoides</name>
    <dbReference type="NCBI Taxonomy" id="34880"/>
    <lineage>
        <taxon>Eukaryota</taxon>
        <taxon>Metazoa</taxon>
        <taxon>Chordata</taxon>
        <taxon>Craniata</taxon>
        <taxon>Vertebrata</taxon>
        <taxon>Euteleostomi</taxon>
        <taxon>Mammalia</taxon>
        <taxon>Eutheria</taxon>
        <taxon>Laurasiatheria</taxon>
        <taxon>Carnivora</taxon>
        <taxon>Caniformia</taxon>
        <taxon>Canidae</taxon>
        <taxon>Nyctereutes</taxon>
    </lineage>
</organism>
<evidence type="ECO:0000313" key="1">
    <source>
        <dbReference type="EMBL" id="CAD7690822.1"/>
    </source>
</evidence>
<gene>
    <name evidence="1" type="ORF">NYPRO_LOCUS23616</name>
</gene>
<sequence length="61" mass="6549">MVTLTQEKEPVVGGAYPMSGSLLSGQPASPFSLLQPFPDCYAVCPLTESFQSTRPVLFDVL</sequence>
<reference evidence="1" key="1">
    <citation type="submission" date="2020-12" db="EMBL/GenBank/DDBJ databases">
        <authorList>
            <consortium name="Molecular Ecology Group"/>
        </authorList>
    </citation>
    <scope>NUCLEOTIDE SEQUENCE</scope>
    <source>
        <strain evidence="1">TBG_1078</strain>
    </source>
</reference>
<dbReference type="Proteomes" id="UP000645828">
    <property type="component" value="Unassembled WGS sequence"/>
</dbReference>
<dbReference type="AlphaFoldDB" id="A0A811ZPH7"/>
<keyword evidence="2" id="KW-1185">Reference proteome</keyword>
<proteinExistence type="predicted"/>
<protein>
    <submittedName>
        <fullName evidence="1">(raccoon dog) hypothetical protein</fullName>
    </submittedName>
</protein>
<dbReference type="EMBL" id="CAJHUB010000771">
    <property type="protein sequence ID" value="CAD7690822.1"/>
    <property type="molecule type" value="Genomic_DNA"/>
</dbReference>
<name>A0A811ZPH7_NYCPR</name>
<evidence type="ECO:0000313" key="2">
    <source>
        <dbReference type="Proteomes" id="UP000645828"/>
    </source>
</evidence>